<evidence type="ECO:0000313" key="1">
    <source>
        <dbReference type="EMBL" id="BDR58034.1"/>
    </source>
</evidence>
<dbReference type="AlphaFoldDB" id="A0AAU9CVM5"/>
<organism evidence="1 2">
    <name type="scientific">Xylocopilactobacillus apicola</name>
    <dbReference type="NCBI Taxonomy" id="2932184"/>
    <lineage>
        <taxon>Bacteria</taxon>
        <taxon>Bacillati</taxon>
        <taxon>Bacillota</taxon>
        <taxon>Bacilli</taxon>
        <taxon>Lactobacillales</taxon>
        <taxon>Lactobacillaceae</taxon>
        <taxon>Xylocopilactobacillus</taxon>
    </lineage>
</organism>
<reference evidence="1 2" key="1">
    <citation type="journal article" date="2023" name="Microbiol. Spectr.">
        <title>Symbiosis of Carpenter Bees with Uncharacterized Lactic Acid Bacteria Showing NAD Auxotrophy.</title>
        <authorList>
            <person name="Kawasaki S."/>
            <person name="Ozawa K."/>
            <person name="Mori T."/>
            <person name="Yamamoto A."/>
            <person name="Ito M."/>
            <person name="Ohkuma M."/>
            <person name="Sakamoto M."/>
            <person name="Matsutani M."/>
        </authorList>
    </citation>
    <scope>NUCLEOTIDE SEQUENCE [LARGE SCALE GENOMIC DNA]</scope>
    <source>
        <strain evidence="1 2">XA3</strain>
    </source>
</reference>
<dbReference type="Proteomes" id="UP001321861">
    <property type="component" value="Chromosome"/>
</dbReference>
<keyword evidence="2" id="KW-1185">Reference proteome</keyword>
<protein>
    <submittedName>
        <fullName evidence="1">Uncharacterized protein</fullName>
    </submittedName>
</protein>
<evidence type="ECO:0000313" key="2">
    <source>
        <dbReference type="Proteomes" id="UP001321861"/>
    </source>
</evidence>
<sequence>MANQVANWADSHFFNTNHGSYRNINITYQLTPQAFWYGSGNASVVNPTAVKSNWILPYNLPYMFNNYGGYSVRKVGTY</sequence>
<accession>A0AAU9CVM5</accession>
<dbReference type="KEGG" id="xap:XA3_04750"/>
<gene>
    <name evidence="1" type="ORF">XA3_04750</name>
</gene>
<name>A0AAU9CVM5_9LACO</name>
<dbReference type="EMBL" id="AP026802">
    <property type="protein sequence ID" value="BDR58034.1"/>
    <property type="molecule type" value="Genomic_DNA"/>
</dbReference>
<proteinExistence type="predicted"/>